<evidence type="ECO:0000313" key="7">
    <source>
        <dbReference type="EMBL" id="WAR06660.1"/>
    </source>
</evidence>
<dbReference type="Proteomes" id="UP001164746">
    <property type="component" value="Chromosome 5"/>
</dbReference>
<proteinExistence type="inferred from homology"/>
<accession>A0ABY7E9Z0</accession>
<name>A0ABY7E9Z0_MYAAR</name>
<dbReference type="EMBL" id="CP111016">
    <property type="protein sequence ID" value="WAR06660.1"/>
    <property type="molecule type" value="Genomic_DNA"/>
</dbReference>
<evidence type="ECO:0000256" key="4">
    <source>
        <dbReference type="ARBA" id="ARBA00022553"/>
    </source>
</evidence>
<reference evidence="7" key="1">
    <citation type="submission" date="2022-11" db="EMBL/GenBank/DDBJ databases">
        <title>Centuries of genome instability and evolution in soft-shell clam transmissible cancer (bioRxiv).</title>
        <authorList>
            <person name="Hart S.F.M."/>
            <person name="Yonemitsu M.A."/>
            <person name="Giersch R.M."/>
            <person name="Beal B.F."/>
            <person name="Arriagada G."/>
            <person name="Davis B.W."/>
            <person name="Ostrander E.A."/>
            <person name="Goff S.P."/>
            <person name="Metzger M.J."/>
        </authorList>
    </citation>
    <scope>NUCLEOTIDE SEQUENCE</scope>
    <source>
        <strain evidence="7">MELC-2E11</strain>
        <tissue evidence="7">Siphon/mantle</tissue>
    </source>
</reference>
<dbReference type="PANTHER" id="PTHR10460:SF0">
    <property type="entry name" value="ABELSON INTERACTING PROTEIN, ISOFORM D"/>
    <property type="match status" value="1"/>
</dbReference>
<keyword evidence="5" id="KW-0175">Coiled coil</keyword>
<evidence type="ECO:0000259" key="6">
    <source>
        <dbReference type="Pfam" id="PF07815"/>
    </source>
</evidence>
<keyword evidence="3" id="KW-0963">Cytoplasm</keyword>
<dbReference type="Gene3D" id="6.10.140.1620">
    <property type="match status" value="1"/>
</dbReference>
<evidence type="ECO:0000256" key="3">
    <source>
        <dbReference type="ARBA" id="ARBA00022490"/>
    </source>
</evidence>
<dbReference type="PANTHER" id="PTHR10460">
    <property type="entry name" value="ABL INTERACTOR FAMILY MEMBER"/>
    <property type="match status" value="1"/>
</dbReference>
<gene>
    <name evidence="7" type="ORF">MAR_022029</name>
</gene>
<dbReference type="InterPro" id="IPR012849">
    <property type="entry name" value="Abl-interactor_HHR_dom"/>
</dbReference>
<keyword evidence="8" id="KW-1185">Reference proteome</keyword>
<evidence type="ECO:0000313" key="8">
    <source>
        <dbReference type="Proteomes" id="UP001164746"/>
    </source>
</evidence>
<evidence type="ECO:0000256" key="1">
    <source>
        <dbReference type="ARBA" id="ARBA00004496"/>
    </source>
</evidence>
<evidence type="ECO:0000256" key="2">
    <source>
        <dbReference type="ARBA" id="ARBA00010020"/>
    </source>
</evidence>
<keyword evidence="4" id="KW-0597">Phosphoprotein</keyword>
<comment type="subcellular location">
    <subcellularLocation>
        <location evidence="1">Cytoplasm</location>
    </subcellularLocation>
</comment>
<dbReference type="InterPro" id="IPR028457">
    <property type="entry name" value="ABI"/>
</dbReference>
<comment type="similarity">
    <text evidence="2">Belongs to the ABI family.</text>
</comment>
<evidence type="ECO:0000256" key="5">
    <source>
        <dbReference type="ARBA" id="ARBA00023054"/>
    </source>
</evidence>
<organism evidence="7 8">
    <name type="scientific">Mya arenaria</name>
    <name type="common">Soft-shell clam</name>
    <dbReference type="NCBI Taxonomy" id="6604"/>
    <lineage>
        <taxon>Eukaryota</taxon>
        <taxon>Metazoa</taxon>
        <taxon>Spiralia</taxon>
        <taxon>Lophotrochozoa</taxon>
        <taxon>Mollusca</taxon>
        <taxon>Bivalvia</taxon>
        <taxon>Autobranchia</taxon>
        <taxon>Heteroconchia</taxon>
        <taxon>Euheterodonta</taxon>
        <taxon>Imparidentia</taxon>
        <taxon>Neoheterodontei</taxon>
        <taxon>Myida</taxon>
        <taxon>Myoidea</taxon>
        <taxon>Myidae</taxon>
        <taxon>Mya</taxon>
    </lineage>
</organism>
<dbReference type="Pfam" id="PF07815">
    <property type="entry name" value="Abi_HHR"/>
    <property type="match status" value="1"/>
</dbReference>
<sequence length="301" mass="34698">MSELLQLIDAEIPDGRHNLQENFTNLEQVAQYCQENYLTSQKCALVNPPFDKMITDPSFETFCPISQVLAEAHSHFVSFKAKDKRKALEETKNYTTHSLASVAYQINNLATNFLKLLDLQQNQLAEMESNTVNIHKEKVARREIGVLTTNRSTTRPLGVKNGIIFPEHGEKPTKYQRKNIDYTSLDDVGHGVKLPETPALMRVFMFSSFGTRFAVIKELLFKILVISANYFPILASNKEKSKYFFPILISAYKNPKMLEAIRHKWRTSVTTRLNTKQEECERQPRPWTNAPHTAWITKQHH</sequence>
<protein>
    <submittedName>
        <fullName evidence="7">ABI1-like protein</fullName>
    </submittedName>
</protein>
<feature type="domain" description="Abl-interactor homeo-domain homologous" evidence="6">
    <location>
        <begin position="129"/>
        <end position="195"/>
    </location>
</feature>